<organism evidence="2 3">
    <name type="scientific">Babesia bigemina</name>
    <dbReference type="NCBI Taxonomy" id="5866"/>
    <lineage>
        <taxon>Eukaryota</taxon>
        <taxon>Sar</taxon>
        <taxon>Alveolata</taxon>
        <taxon>Apicomplexa</taxon>
        <taxon>Aconoidasida</taxon>
        <taxon>Piroplasmida</taxon>
        <taxon>Babesiidae</taxon>
        <taxon>Babesia</taxon>
    </lineage>
</organism>
<proteinExistence type="predicted"/>
<feature type="compositionally biased region" description="Basic and acidic residues" evidence="1">
    <location>
        <begin position="811"/>
        <end position="827"/>
    </location>
</feature>
<dbReference type="RefSeq" id="XP_012768378.1">
    <property type="nucleotide sequence ID" value="XM_012912924.1"/>
</dbReference>
<dbReference type="VEuPathDB" id="PiroplasmaDB:BBBOND_0300970"/>
<protein>
    <submittedName>
        <fullName evidence="2">Uncharacterized protein</fullName>
    </submittedName>
</protein>
<dbReference type="Proteomes" id="UP000033188">
    <property type="component" value="Chromosome 3"/>
</dbReference>
<gene>
    <name evidence="2" type="ORF">BBBOND_0300970</name>
</gene>
<dbReference type="AlphaFoldDB" id="A0A061D881"/>
<reference evidence="3" key="1">
    <citation type="journal article" date="2014" name="Nucleic Acids Res.">
        <title>The evolutionary dynamics of variant antigen genes in Babesia reveal a history of genomic innovation underlying host-parasite interaction.</title>
        <authorList>
            <person name="Jackson A.P."/>
            <person name="Otto T.D."/>
            <person name="Darby A."/>
            <person name="Ramaprasad A."/>
            <person name="Xia D."/>
            <person name="Echaide I.E."/>
            <person name="Farber M."/>
            <person name="Gahlot S."/>
            <person name="Gamble J."/>
            <person name="Gupta D."/>
            <person name="Gupta Y."/>
            <person name="Jackson L."/>
            <person name="Malandrin L."/>
            <person name="Malas T.B."/>
            <person name="Moussa E."/>
            <person name="Nair M."/>
            <person name="Reid A.J."/>
            <person name="Sanders M."/>
            <person name="Sharma J."/>
            <person name="Tracey A."/>
            <person name="Quail M.A."/>
            <person name="Weir W."/>
            <person name="Wastling J.M."/>
            <person name="Hall N."/>
            <person name="Willadsen P."/>
            <person name="Lingelbach K."/>
            <person name="Shiels B."/>
            <person name="Tait A."/>
            <person name="Berriman M."/>
            <person name="Allred D.R."/>
            <person name="Pain A."/>
        </authorList>
    </citation>
    <scope>NUCLEOTIDE SEQUENCE [LARGE SCALE GENOMIC DNA]</scope>
    <source>
        <strain evidence="3">Bond</strain>
    </source>
</reference>
<feature type="region of interest" description="Disordered" evidence="1">
    <location>
        <begin position="798"/>
        <end position="827"/>
    </location>
</feature>
<evidence type="ECO:0000256" key="1">
    <source>
        <dbReference type="SAM" id="MobiDB-lite"/>
    </source>
</evidence>
<evidence type="ECO:0000313" key="3">
    <source>
        <dbReference type="Proteomes" id="UP000033188"/>
    </source>
</evidence>
<dbReference type="OrthoDB" id="365587at2759"/>
<dbReference type="GeneID" id="24564733"/>
<accession>A0A061D881</accession>
<sequence>MVEHVPPESVYRQPNVAELLASLTEQQTHLMETYKGFLDSMRLETNLQEAEGKLSGLKKAGAELIELQKEHITKLLIMLYPIFRVVMPPSQFEQDACIQMLGNRTQLEAYDLVELSCVLRCYFAKLAIYVYHMATFVKDWVAYEHAVSTDPNLHNHGVDLRPADSPESTEAFRTSFNANQAYSGKIYNAEETRANTYGMAAADAGATSSQCPSNLSIVTNVKRDETISARETSEISGDKLISDVQYCGGIVHQNLPFEYPEAQNHDPLYVSDSSEYYNSQTYDLLALHSDGDLDCVEDNLHHINHADAALFADSDRLEDYVQKRLDHEVGLPDITGEYLYSRRESSGTETGTFLDVTTRKLPLGVSYRGYDGLTRGEAYIGASRLSLDVNEQESKAVQPATMRPAFGPPDQLSQHGESEWNQHAPINAMNSREPRFGHDDSHSPRLPYPKPLLISQRSKSLLQPSGDVYEGTPLNKGQEGSNLREIHRVTSSGSDVSRSCDVLCCGVGCQGKGPKHVQTEMPILASETYHPSFYVQRSQVGQQLHVKGGGWNNKDVTYLFYQTPVPMFDLETMREADGSYRPASTNSSLCSMDDKTQQGGINSTVADHTQGNNGAHSTSDVFGELRYGVNGQCVNKSVFTSAQGTNFDDVPNHSDNIKNNNTEQRSGCVVPGYLPFSRSKEKVSYVTRFGAFDHELGIVSYDSNYRIRRVHAPLNDVFMDGVEHSHRSYSEDRDVKGSLASNFCRITQGAKQLGLRHLQLDVRLSQQDKLASETFETSDLEGSSCMDSLDILRHQLESIPSPEQDGGATSHDIEEKKERRNFREDRQEACGRSAVKLREIQCVAIPLPKQSERNEDHEALISAIENPECDYKAETANQPVHALKRIEHSVQPLHSPPRDAQEDNLSSSRIHIPPLDMSKLRARVGY</sequence>
<name>A0A061D881_BABBI</name>
<dbReference type="KEGG" id="bbig:BBBOND_0300970"/>
<evidence type="ECO:0000313" key="2">
    <source>
        <dbReference type="EMBL" id="CDR96192.1"/>
    </source>
</evidence>
<dbReference type="EMBL" id="LK391709">
    <property type="protein sequence ID" value="CDR96192.1"/>
    <property type="molecule type" value="Genomic_DNA"/>
</dbReference>
<keyword evidence="3" id="KW-1185">Reference proteome</keyword>